<dbReference type="PANTHER" id="PTHR42203">
    <property type="entry name" value="UPF0058 PROTEIN MJ1205"/>
    <property type="match status" value="1"/>
</dbReference>
<accession>A0A9Q4C5N8</accession>
<dbReference type="Pfam" id="PF01893">
    <property type="entry name" value="UPF0058"/>
    <property type="match status" value="1"/>
</dbReference>
<evidence type="ECO:0000313" key="3">
    <source>
        <dbReference type="Proteomes" id="UP001149411"/>
    </source>
</evidence>
<keyword evidence="3" id="KW-1185">Reference proteome</keyword>
<gene>
    <name evidence="2" type="ORF">EGH25_09290</name>
</gene>
<dbReference type="AlphaFoldDB" id="A0A9Q4C5N8"/>
<dbReference type="Gene3D" id="1.20.1270.110">
    <property type="entry name" value="Uncharacterised protein family UPF0058"/>
    <property type="match status" value="1"/>
</dbReference>
<dbReference type="RefSeq" id="WP_266087888.1">
    <property type="nucleotide sequence ID" value="NZ_RKLV01000009.1"/>
</dbReference>
<reference evidence="2" key="1">
    <citation type="submission" date="2022-09" db="EMBL/GenBank/DDBJ databases">
        <title>Haloadaptaus new haloarchaeum isolated from saline soil.</title>
        <authorList>
            <person name="Duran-Viseras A."/>
            <person name="Sanchez-Porro C."/>
            <person name="Ventosa A."/>
        </authorList>
    </citation>
    <scope>NUCLEOTIDE SEQUENCE</scope>
    <source>
        <strain evidence="2">F3-133</strain>
    </source>
</reference>
<protein>
    <submittedName>
        <fullName evidence="2">UPF0058 family protein</fullName>
    </submittedName>
</protein>
<feature type="region of interest" description="Disordered" evidence="1">
    <location>
        <begin position="65"/>
        <end position="89"/>
    </location>
</feature>
<dbReference type="PANTHER" id="PTHR42203:SF2">
    <property type="entry name" value="UPF0058 PROTEIN MJ1205"/>
    <property type="match status" value="1"/>
</dbReference>
<dbReference type="SUPFAM" id="SSF140371">
    <property type="entry name" value="Vng1086c-like"/>
    <property type="match status" value="1"/>
</dbReference>
<evidence type="ECO:0000256" key="1">
    <source>
        <dbReference type="SAM" id="MobiDB-lite"/>
    </source>
</evidence>
<dbReference type="Proteomes" id="UP001149411">
    <property type="component" value="Unassembled WGS sequence"/>
</dbReference>
<proteinExistence type="predicted"/>
<name>A0A9Q4C5N8_9EURY</name>
<dbReference type="EMBL" id="RKLV01000009">
    <property type="protein sequence ID" value="MCX2819542.1"/>
    <property type="molecule type" value="Genomic_DNA"/>
</dbReference>
<comment type="caution">
    <text evidence="2">The sequence shown here is derived from an EMBL/GenBank/DDBJ whole genome shotgun (WGS) entry which is preliminary data.</text>
</comment>
<dbReference type="InterPro" id="IPR002753">
    <property type="entry name" value="UPF0058"/>
</dbReference>
<sequence>MHKEELIQLHELMSEVQGYFEDAEGEEVFEEYGDLDVGPSDIHQSKSEHKHAIFVLGQEMAESMADDEFSDRGRISERMRELADKNADD</sequence>
<dbReference type="InterPro" id="IPR036519">
    <property type="entry name" value="UPF0058_sf"/>
</dbReference>
<evidence type="ECO:0000313" key="2">
    <source>
        <dbReference type="EMBL" id="MCX2819542.1"/>
    </source>
</evidence>
<organism evidence="2 3">
    <name type="scientific">Halorutilus salinus</name>
    <dbReference type="NCBI Taxonomy" id="2487751"/>
    <lineage>
        <taxon>Archaea</taxon>
        <taxon>Methanobacteriati</taxon>
        <taxon>Methanobacteriota</taxon>
        <taxon>Stenosarchaea group</taxon>
        <taxon>Halobacteria</taxon>
        <taxon>Halorutilales</taxon>
        <taxon>Halorutilaceae</taxon>
        <taxon>Halorutilus</taxon>
    </lineage>
</organism>
<feature type="compositionally biased region" description="Basic and acidic residues" evidence="1">
    <location>
        <begin position="70"/>
        <end position="89"/>
    </location>
</feature>